<reference evidence="15" key="1">
    <citation type="submission" date="2016-03" db="EMBL/GenBank/DDBJ databases">
        <authorList>
            <person name="Lee Y.-S."/>
            <person name="Choi Y.-L."/>
        </authorList>
    </citation>
    <scope>NUCLEOTIDE SEQUENCE [LARGE SCALE GENOMIC DNA]</scope>
    <source>
        <strain evidence="15">DAU221</strain>
    </source>
</reference>
<evidence type="ECO:0000256" key="6">
    <source>
        <dbReference type="ARBA" id="ARBA00023110"/>
    </source>
</evidence>
<dbReference type="Pfam" id="PF05698">
    <property type="entry name" value="Trigger_C"/>
    <property type="match status" value="1"/>
</dbReference>
<evidence type="ECO:0000256" key="4">
    <source>
        <dbReference type="ARBA" id="ARBA00016902"/>
    </source>
</evidence>
<dbReference type="SUPFAM" id="SSF102735">
    <property type="entry name" value="Trigger factor ribosome-binding domain"/>
    <property type="match status" value="1"/>
</dbReference>
<dbReference type="Gene3D" id="3.10.50.40">
    <property type="match status" value="1"/>
</dbReference>
<dbReference type="InterPro" id="IPR005215">
    <property type="entry name" value="Trig_fac"/>
</dbReference>
<dbReference type="Proteomes" id="UP000076077">
    <property type="component" value="Chromosome"/>
</dbReference>
<accession>A0A143HMJ3</accession>
<dbReference type="InterPro" id="IPR008880">
    <property type="entry name" value="Trigger_fac_C"/>
</dbReference>
<dbReference type="InterPro" id="IPR008881">
    <property type="entry name" value="Trigger_fac_ribosome-bd_bac"/>
</dbReference>
<dbReference type="SUPFAM" id="SSF54534">
    <property type="entry name" value="FKBP-like"/>
    <property type="match status" value="1"/>
</dbReference>
<dbReference type="Pfam" id="PF00254">
    <property type="entry name" value="FKBP_C"/>
    <property type="match status" value="1"/>
</dbReference>
<sequence>MQVSIETTSGLERRLTVNLPAEIVDKEVDKRLQQAAKTVRINGFRKGKVPLKVVRQRFGAGVRQEVLGEVMSRSFYEAVQQEQVKPAGQPSIEAKQTAPGENLEYVATFEVYPDVELADLSEISVERPVAEVTEKDVDNMIGVLRKQQSGWKETKRKAQKGDRVTIDFVGRKDGEEFEGGKAEGHKLVLGSGQMIPGFEDGILGMKPGEEKDIDVTFPEDYQAENLRGAEVTFSIKVTASEKPELPELDEEFFRAYGVEEGGEEKFREEVRANMERELKNAALNKIKTQVMDQLFEKHPVELPSALVAGEVRALRGQMVQQFGGQIKMEDAEKMLPDTMFEEQAKRRVVLGLVVGEIVKQNEITVDADRVKAKVEELASTYQQPEEVVDYYYNNRELLSGVESVVLEDQVVDFVLESAKVKDVESSYDEVIKPQKQA</sequence>
<keyword evidence="9 11" id="KW-0131">Cell cycle</keyword>
<dbReference type="Pfam" id="PF05697">
    <property type="entry name" value="Trigger_N"/>
    <property type="match status" value="1"/>
</dbReference>
<evidence type="ECO:0000256" key="1">
    <source>
        <dbReference type="ARBA" id="ARBA00000971"/>
    </source>
</evidence>
<dbReference type="STRING" id="252514.A3224_09200"/>
<keyword evidence="15" id="KW-1185">Reference proteome</keyword>
<dbReference type="OrthoDB" id="9767721at2"/>
<dbReference type="EC" id="5.2.1.8" evidence="3 11"/>
<comment type="domain">
    <text evidence="11">Consists of 3 domains; the N-terminus binds the ribosome, the middle domain has PPIase activity, while the C-terminus has intrinsic chaperone activity on its own.</text>
</comment>
<dbReference type="SUPFAM" id="SSF109998">
    <property type="entry name" value="Triger factor/SurA peptide-binding domain-like"/>
    <property type="match status" value="1"/>
</dbReference>
<dbReference type="PROSITE" id="PS50059">
    <property type="entry name" value="FKBP_PPIASE"/>
    <property type="match status" value="1"/>
</dbReference>
<protein>
    <recommendedName>
        <fullName evidence="4 11">Trigger factor</fullName>
        <shortName evidence="11">TF</shortName>
        <ecNumber evidence="3 11">5.2.1.8</ecNumber>
    </recommendedName>
    <alternativeName>
        <fullName evidence="10 11">PPIase</fullName>
    </alternativeName>
</protein>
<evidence type="ECO:0000256" key="3">
    <source>
        <dbReference type="ARBA" id="ARBA00013194"/>
    </source>
</evidence>
<dbReference type="FunFam" id="3.10.50.40:FF:000001">
    <property type="entry name" value="Trigger factor"/>
    <property type="match status" value="1"/>
</dbReference>
<dbReference type="GO" id="GO:0043335">
    <property type="term" value="P:protein unfolding"/>
    <property type="evidence" value="ECO:0007669"/>
    <property type="project" value="TreeGrafter"/>
</dbReference>
<evidence type="ECO:0000256" key="13">
    <source>
        <dbReference type="RuleBase" id="RU003914"/>
    </source>
</evidence>
<evidence type="ECO:0000256" key="9">
    <source>
        <dbReference type="ARBA" id="ARBA00023306"/>
    </source>
</evidence>
<keyword evidence="7 11" id="KW-0143">Chaperone</keyword>
<comment type="similarity">
    <text evidence="2 11 13">Belongs to the FKBP-type PPIase family. Tig subfamily.</text>
</comment>
<dbReference type="GO" id="GO:0043022">
    <property type="term" value="F:ribosome binding"/>
    <property type="evidence" value="ECO:0007669"/>
    <property type="project" value="TreeGrafter"/>
</dbReference>
<dbReference type="InterPro" id="IPR027304">
    <property type="entry name" value="Trigger_fact/SurA_dom_sf"/>
</dbReference>
<dbReference type="GO" id="GO:0005737">
    <property type="term" value="C:cytoplasm"/>
    <property type="evidence" value="ECO:0007669"/>
    <property type="project" value="UniProtKB-SubCell"/>
</dbReference>
<evidence type="ECO:0000256" key="12">
    <source>
        <dbReference type="PROSITE-ProRule" id="PRU00277"/>
    </source>
</evidence>
<dbReference type="PIRSF" id="PIRSF003095">
    <property type="entry name" value="Trigger_factor"/>
    <property type="match status" value="1"/>
</dbReference>
<dbReference type="Gene3D" id="1.10.3120.10">
    <property type="entry name" value="Trigger factor, C-terminal domain"/>
    <property type="match status" value="1"/>
</dbReference>
<dbReference type="InterPro" id="IPR036611">
    <property type="entry name" value="Trigger_fac_ribosome-bd_sf"/>
</dbReference>
<dbReference type="PANTHER" id="PTHR30560:SF3">
    <property type="entry name" value="TRIGGER FACTOR-LIKE PROTEIN TIG, CHLOROPLASTIC"/>
    <property type="match status" value="1"/>
</dbReference>
<keyword evidence="5 11" id="KW-0132">Cell division</keyword>
<keyword evidence="6 11" id="KW-0697">Rotamase</keyword>
<dbReference type="KEGG" id="mthd:A3224_09200"/>
<dbReference type="NCBIfam" id="TIGR00115">
    <property type="entry name" value="tig"/>
    <property type="match status" value="1"/>
</dbReference>
<dbReference type="HAMAP" id="MF_00303">
    <property type="entry name" value="Trigger_factor_Tig"/>
    <property type="match status" value="1"/>
</dbReference>
<dbReference type="Gene3D" id="3.30.70.1050">
    <property type="entry name" value="Trigger factor ribosome-binding domain"/>
    <property type="match status" value="1"/>
</dbReference>
<evidence type="ECO:0000256" key="5">
    <source>
        <dbReference type="ARBA" id="ARBA00022618"/>
    </source>
</evidence>
<dbReference type="GO" id="GO:0051301">
    <property type="term" value="P:cell division"/>
    <property type="evidence" value="ECO:0007669"/>
    <property type="project" value="UniProtKB-KW"/>
</dbReference>
<evidence type="ECO:0000313" key="14">
    <source>
        <dbReference type="EMBL" id="AMX02737.1"/>
    </source>
</evidence>
<dbReference type="InterPro" id="IPR037041">
    <property type="entry name" value="Trigger_fac_C_sf"/>
</dbReference>
<proteinExistence type="inferred from homology"/>
<evidence type="ECO:0000256" key="11">
    <source>
        <dbReference type="HAMAP-Rule" id="MF_00303"/>
    </source>
</evidence>
<evidence type="ECO:0000256" key="10">
    <source>
        <dbReference type="ARBA" id="ARBA00029986"/>
    </source>
</evidence>
<keyword evidence="8 11" id="KW-0413">Isomerase</keyword>
<keyword evidence="11" id="KW-0963">Cytoplasm</keyword>
<organism evidence="14 15">
    <name type="scientific">Microbulbifer thermotolerans</name>
    <dbReference type="NCBI Taxonomy" id="252514"/>
    <lineage>
        <taxon>Bacteria</taxon>
        <taxon>Pseudomonadati</taxon>
        <taxon>Pseudomonadota</taxon>
        <taxon>Gammaproteobacteria</taxon>
        <taxon>Cellvibrionales</taxon>
        <taxon>Microbulbiferaceae</taxon>
        <taxon>Microbulbifer</taxon>
    </lineage>
</organism>
<dbReference type="GeneID" id="76608225"/>
<name>A0A143HMJ3_MICTH</name>
<dbReference type="EMBL" id="CP014864">
    <property type="protein sequence ID" value="AMX02737.1"/>
    <property type="molecule type" value="Genomic_DNA"/>
</dbReference>
<evidence type="ECO:0000256" key="7">
    <source>
        <dbReference type="ARBA" id="ARBA00023186"/>
    </source>
</evidence>
<dbReference type="InterPro" id="IPR046357">
    <property type="entry name" value="PPIase_dom_sf"/>
</dbReference>
<dbReference type="GO" id="GO:0015031">
    <property type="term" value="P:protein transport"/>
    <property type="evidence" value="ECO:0007669"/>
    <property type="project" value="UniProtKB-UniRule"/>
</dbReference>
<dbReference type="GO" id="GO:0044183">
    <property type="term" value="F:protein folding chaperone"/>
    <property type="evidence" value="ECO:0007669"/>
    <property type="project" value="TreeGrafter"/>
</dbReference>
<comment type="catalytic activity">
    <reaction evidence="1 11 12">
        <text>[protein]-peptidylproline (omega=180) = [protein]-peptidylproline (omega=0)</text>
        <dbReference type="Rhea" id="RHEA:16237"/>
        <dbReference type="Rhea" id="RHEA-COMP:10747"/>
        <dbReference type="Rhea" id="RHEA-COMP:10748"/>
        <dbReference type="ChEBI" id="CHEBI:83833"/>
        <dbReference type="ChEBI" id="CHEBI:83834"/>
        <dbReference type="EC" id="5.2.1.8"/>
    </reaction>
</comment>
<evidence type="ECO:0000256" key="8">
    <source>
        <dbReference type="ARBA" id="ARBA00023235"/>
    </source>
</evidence>
<dbReference type="GO" id="GO:0003755">
    <property type="term" value="F:peptidyl-prolyl cis-trans isomerase activity"/>
    <property type="evidence" value="ECO:0007669"/>
    <property type="project" value="UniProtKB-UniRule"/>
</dbReference>
<evidence type="ECO:0000256" key="2">
    <source>
        <dbReference type="ARBA" id="ARBA00005464"/>
    </source>
</evidence>
<dbReference type="AlphaFoldDB" id="A0A143HMJ3"/>
<comment type="function">
    <text evidence="11">Involved in protein export. Acts as a chaperone by maintaining the newly synthesized protein in an open conformation. Functions as a peptidyl-prolyl cis-trans isomerase.</text>
</comment>
<dbReference type="PANTHER" id="PTHR30560">
    <property type="entry name" value="TRIGGER FACTOR CHAPERONE AND PEPTIDYL-PROLYL CIS/TRANS ISOMERASE"/>
    <property type="match status" value="1"/>
</dbReference>
<dbReference type="GO" id="GO:0051083">
    <property type="term" value="P:'de novo' cotranslational protein folding"/>
    <property type="evidence" value="ECO:0007669"/>
    <property type="project" value="TreeGrafter"/>
</dbReference>
<dbReference type="RefSeq" id="WP_067153644.1">
    <property type="nucleotide sequence ID" value="NZ_CP014864.1"/>
</dbReference>
<evidence type="ECO:0000313" key="15">
    <source>
        <dbReference type="Proteomes" id="UP000076077"/>
    </source>
</evidence>
<gene>
    <name evidence="11" type="primary">tig</name>
    <name evidence="14" type="ORF">A3224_09200</name>
</gene>
<dbReference type="InterPro" id="IPR001179">
    <property type="entry name" value="PPIase_FKBP_dom"/>
</dbReference>
<comment type="subcellular location">
    <subcellularLocation>
        <location evidence="11">Cytoplasm</location>
    </subcellularLocation>
    <text evidence="11">About half TF is bound to the ribosome near the polypeptide exit tunnel while the other half is free in the cytoplasm.</text>
</comment>